<gene>
    <name evidence="1" type="ORF">AWB67_07413</name>
</gene>
<dbReference type="EMBL" id="FCOL02000337">
    <property type="protein sequence ID" value="SAL87449.1"/>
    <property type="molecule type" value="Genomic_DNA"/>
</dbReference>
<organism evidence="1 2">
    <name type="scientific">Caballeronia terrestris</name>
    <dbReference type="NCBI Taxonomy" id="1226301"/>
    <lineage>
        <taxon>Bacteria</taxon>
        <taxon>Pseudomonadati</taxon>
        <taxon>Pseudomonadota</taxon>
        <taxon>Betaproteobacteria</taxon>
        <taxon>Burkholderiales</taxon>
        <taxon>Burkholderiaceae</taxon>
        <taxon>Caballeronia</taxon>
    </lineage>
</organism>
<protein>
    <submittedName>
        <fullName evidence="1">Uncharacterized protein</fullName>
    </submittedName>
</protein>
<evidence type="ECO:0000313" key="2">
    <source>
        <dbReference type="Proteomes" id="UP000054925"/>
    </source>
</evidence>
<keyword evidence="2" id="KW-1185">Reference proteome</keyword>
<sequence>MRLASLDPFIPYDVPWCHAEHPFHPMRQMARMRKAAVECDLADRQIALQWQNP</sequence>
<reference evidence="1" key="1">
    <citation type="submission" date="2016-01" db="EMBL/GenBank/DDBJ databases">
        <authorList>
            <person name="Peeters C."/>
        </authorList>
    </citation>
    <scope>NUCLEOTIDE SEQUENCE [LARGE SCALE GENOMIC DNA]</scope>
    <source>
        <strain evidence="1">LMG 22937</strain>
    </source>
</reference>
<comment type="caution">
    <text evidence="1">The sequence shown here is derived from an EMBL/GenBank/DDBJ whole genome shotgun (WGS) entry which is preliminary data.</text>
</comment>
<proteinExistence type="predicted"/>
<dbReference type="AlphaFoldDB" id="A0A158L347"/>
<evidence type="ECO:0000313" key="1">
    <source>
        <dbReference type="EMBL" id="SAL87449.1"/>
    </source>
</evidence>
<accession>A0A158L347</accession>
<dbReference type="Proteomes" id="UP000054925">
    <property type="component" value="Unassembled WGS sequence"/>
</dbReference>
<name>A0A158L347_9BURK</name>